<feature type="compositionally biased region" description="Polar residues" evidence="6">
    <location>
        <begin position="546"/>
        <end position="556"/>
    </location>
</feature>
<dbReference type="CDD" id="cd15489">
    <property type="entry name" value="PHD_SF"/>
    <property type="match status" value="1"/>
</dbReference>
<name>A0A8H2HFR0_ORBOL</name>
<feature type="region of interest" description="Disordered" evidence="6">
    <location>
        <begin position="67"/>
        <end position="91"/>
    </location>
</feature>
<evidence type="ECO:0000313" key="8">
    <source>
        <dbReference type="EMBL" id="TGJ65144.1"/>
    </source>
</evidence>
<accession>A0A8H2HFR0</accession>
<feature type="compositionally biased region" description="Basic and acidic residues" evidence="6">
    <location>
        <begin position="782"/>
        <end position="796"/>
    </location>
</feature>
<feature type="compositionally biased region" description="Polar residues" evidence="6">
    <location>
        <begin position="504"/>
        <end position="522"/>
    </location>
</feature>
<sequence>MASPICISHYNTPQPHTTIIRDGSNAKNAIVIDDNDEDDVQLSNNQTLLPEVIVQKSYVPILDLTGGSATPPASHPPGGVAELPGSEVPTEFASQPTYTLSWGTHAHAQQTEQNPPVATNDELPNAAINSTVIPSQDKTPSLSQGRNSADRPSPQRQNSRPRMKERNVKFRSGSARRGVGNPQLWDDDDITAVAPRSTPASDLQAELYCKSGRVVRCPGQPGSEPHQTPYSEQKVDGVIKYGCTPECGYIVSVAEYKEMVYKNLIRGIVPRGAGMMSDDVVEKEVVTLENGDKHSQGATRVDPPSPASQSIRGDQVELLSNPKSPSEPLEPLVTELAMEIMGVENSDSGSSLPAAVAPTDKPAIEILTTVDESVSPPLVDDPSATKPVSESSQSVVEQTRTEDIPGALEPSAEGAPAELPAEVHAPPPAPELQQSSPNPPISPTLLPSPKEKPSQINNPLLGGSLPQNPIDSEKLDAPQRSNSPPPPPTNMPSPKDSTPKAMSPPTSTTLADPSFLKTSSRSKASRRMVPSPQPPPPPAPVENTHMPPTTRSSSSKNVCIACKRENGGLSADHPVKCQVCKRAWHRSCNAGLENMGYKVTSWTCRSCSRSRKATKSGTSGGSTAGSTGRRSSRQSLPSSAKRNSGGLYGLGPKQQTKDTVRRPSSNSPSIVLATTTITNAKQGLDKPNTQDAPDEASEMQAEPRRLRNRSRSPRRDESVNSMGRVRDRVDKAPPLPTMRTRRSVSYQIRDKSSSRNLEEDGDDNGETSTPRSRRAARLVRVSLEKNPRKEDQDTGRRQPVRASRKRCISPAIEPELEEQDTTLVADLKPSPKRQRVGSPPVILDDEILNEEPMVINDPRQETGDQVVESQTVADVTAVETGEAENEVIEEQGGEPIDVSETAQASAQEVPSSPKIGKFKPLPTLSLQRLNDMICNSGTTLDFPRRQATETFGIPEQPQDPEEDMHIFVSPQIPEILSIAPQADEGANLPAGMPCDIRTFEEQEPLPPSIDPEDIDIDAEFEGFSETHKDAEDEVRERYNTQAEGLESRGGECSIPENEVATSMTALTDGILQQTEEQQKMAEELSVANERCEYKKSAQKAKEECEQLKCRIEILEKEVESSRKNNGSTLGLEKQLANARTRYEKAERELSVSKAKTKELERIQRRCEALQNRLDDSKKDYRQLVAETEGQAEKLEAAINEKNVLAQNIGSVKSHLDQARRDSDVANSELKTARDDYKVLEREVKILRAHDTRVRLPSLANTGIGGLYSETAKQLEDLKALNLELRQKLNNEAAQGIYHTEQFNKMWKEHAEIRKELDEAKAQNSELELSNKNLQKKLDNSAIQNSYSKESLTDLWKSINKKDAEIKGLKEEKTKLEEEKTKLEEANKKVGDENEKLKQKNRELEGANKELEEANKKLEYTANQEQAELENLKSSNLTHELMKYHYEEQIRNLKEAAEAGNKGLEDKKLVLPNIHQIAWTSKHPSDHVKQQQLDDLVLAPIGSLSGLDKDLTKKESSRIKELEDELERRKALEDGLLERLQAAEQRCRELECRSSTSSLMSSLSGPALESEPEFDFEVSNPMLPQCGTEVDAVGDLPENHRVRTSQPWKERYEAWYNRNPRALHLHRSCKRELTSIKGKVKVLETDGSECKPDDDKADLRGRTRKRGEMTFDEFRGINQNEVVPVSMEKCGKVVFRKAEKDRRTGGLSRHAVMYKTGRNVPGELRG</sequence>
<feature type="region of interest" description="Disordered" evidence="6">
    <location>
        <begin position="608"/>
        <end position="838"/>
    </location>
</feature>
<feature type="region of interest" description="Disordered" evidence="6">
    <location>
        <begin position="289"/>
        <end position="311"/>
    </location>
</feature>
<feature type="compositionally biased region" description="Basic and acidic residues" evidence="6">
    <location>
        <begin position="713"/>
        <end position="731"/>
    </location>
</feature>
<keyword evidence="3" id="KW-0862">Zinc</keyword>
<evidence type="ECO:0000256" key="4">
    <source>
        <dbReference type="PROSITE-ProRule" id="PRU00146"/>
    </source>
</evidence>
<keyword evidence="1" id="KW-0479">Metal-binding</keyword>
<dbReference type="Proteomes" id="UP000297595">
    <property type="component" value="Unassembled WGS sequence"/>
</dbReference>
<gene>
    <name evidence="8" type="ORF">EYR41_009141</name>
</gene>
<evidence type="ECO:0000313" key="9">
    <source>
        <dbReference type="Proteomes" id="UP000297595"/>
    </source>
</evidence>
<evidence type="ECO:0000259" key="7">
    <source>
        <dbReference type="PROSITE" id="PS50016"/>
    </source>
</evidence>
<organism evidence="8 9">
    <name type="scientific">Orbilia oligospora</name>
    <name type="common">Nematode-trapping fungus</name>
    <name type="synonym">Arthrobotrys oligospora</name>
    <dbReference type="NCBI Taxonomy" id="2813651"/>
    <lineage>
        <taxon>Eukaryota</taxon>
        <taxon>Fungi</taxon>
        <taxon>Dikarya</taxon>
        <taxon>Ascomycota</taxon>
        <taxon>Pezizomycotina</taxon>
        <taxon>Orbiliomycetes</taxon>
        <taxon>Orbiliales</taxon>
        <taxon>Orbiliaceae</taxon>
        <taxon>Orbilia</taxon>
    </lineage>
</organism>
<dbReference type="InterPro" id="IPR011011">
    <property type="entry name" value="Znf_FYVE_PHD"/>
</dbReference>
<evidence type="ECO:0000256" key="5">
    <source>
        <dbReference type="SAM" id="Coils"/>
    </source>
</evidence>
<feature type="compositionally biased region" description="Low complexity" evidence="6">
    <location>
        <begin position="151"/>
        <end position="160"/>
    </location>
</feature>
<feature type="region of interest" description="Disordered" evidence="6">
    <location>
        <begin position="130"/>
        <end position="187"/>
    </location>
</feature>
<feature type="compositionally biased region" description="Pro residues" evidence="6">
    <location>
        <begin position="531"/>
        <end position="540"/>
    </location>
</feature>
<dbReference type="InterPro" id="IPR013083">
    <property type="entry name" value="Znf_RING/FYVE/PHD"/>
</dbReference>
<keyword evidence="5" id="KW-0175">Coiled coil</keyword>
<evidence type="ECO:0000256" key="6">
    <source>
        <dbReference type="SAM" id="MobiDB-lite"/>
    </source>
</evidence>
<reference evidence="8 9" key="1">
    <citation type="submission" date="2019-03" db="EMBL/GenBank/DDBJ databases">
        <title>Nematode-trapping fungi genome.</title>
        <authorList>
            <person name="Vidal-Diez De Ulzurrun G."/>
        </authorList>
    </citation>
    <scope>NUCLEOTIDE SEQUENCE [LARGE SCALE GENOMIC DNA]</scope>
    <source>
        <strain evidence="8 9">TWF154</strain>
    </source>
</reference>
<feature type="coiled-coil region" evidence="5">
    <location>
        <begin position="1511"/>
        <end position="1552"/>
    </location>
</feature>
<dbReference type="GO" id="GO:0008270">
    <property type="term" value="F:zinc ion binding"/>
    <property type="evidence" value="ECO:0007669"/>
    <property type="project" value="UniProtKB-KW"/>
</dbReference>
<protein>
    <recommendedName>
        <fullName evidence="7">PHD-type domain-containing protein</fullName>
    </recommendedName>
</protein>
<feature type="compositionally biased region" description="Basic and acidic residues" evidence="6">
    <location>
        <begin position="748"/>
        <end position="758"/>
    </location>
</feature>
<feature type="domain" description="PHD-type" evidence="7">
    <location>
        <begin position="556"/>
        <end position="610"/>
    </location>
</feature>
<feature type="compositionally biased region" description="Basic residues" evidence="6">
    <location>
        <begin position="798"/>
        <end position="807"/>
    </location>
</feature>
<dbReference type="EMBL" id="SOZJ01000006">
    <property type="protein sequence ID" value="TGJ65144.1"/>
    <property type="molecule type" value="Genomic_DNA"/>
</dbReference>
<dbReference type="SUPFAM" id="SSF57903">
    <property type="entry name" value="FYVE/PHD zinc finger"/>
    <property type="match status" value="1"/>
</dbReference>
<feature type="region of interest" description="Disordered" evidence="6">
    <location>
        <begin position="369"/>
        <end position="556"/>
    </location>
</feature>
<keyword evidence="2 4" id="KW-0863">Zinc-finger</keyword>
<evidence type="ECO:0000256" key="1">
    <source>
        <dbReference type="ARBA" id="ARBA00022723"/>
    </source>
</evidence>
<feature type="compositionally biased region" description="Polar residues" evidence="6">
    <location>
        <begin position="662"/>
        <end position="691"/>
    </location>
</feature>
<feature type="compositionally biased region" description="Polar residues" evidence="6">
    <location>
        <begin position="130"/>
        <end position="147"/>
    </location>
</feature>
<evidence type="ECO:0000256" key="3">
    <source>
        <dbReference type="ARBA" id="ARBA00022833"/>
    </source>
</evidence>
<dbReference type="InterPro" id="IPR019787">
    <property type="entry name" value="Znf_PHD-finger"/>
</dbReference>
<dbReference type="PROSITE" id="PS50016">
    <property type="entry name" value="ZF_PHD_2"/>
    <property type="match status" value="1"/>
</dbReference>
<feature type="compositionally biased region" description="Low complexity" evidence="6">
    <location>
        <begin position="415"/>
        <end position="424"/>
    </location>
</feature>
<feature type="coiled-coil region" evidence="5">
    <location>
        <begin position="1097"/>
        <end position="1434"/>
    </location>
</feature>
<comment type="caution">
    <text evidence="8">The sequence shown here is derived from an EMBL/GenBank/DDBJ whole genome shotgun (WGS) entry which is preliminary data.</text>
</comment>
<proteinExistence type="predicted"/>
<feature type="compositionally biased region" description="Low complexity" evidence="6">
    <location>
        <begin position="388"/>
        <end position="398"/>
    </location>
</feature>
<dbReference type="Gene3D" id="3.30.40.10">
    <property type="entry name" value="Zinc/RING finger domain, C3HC4 (zinc finger)"/>
    <property type="match status" value="1"/>
</dbReference>
<evidence type="ECO:0000256" key="2">
    <source>
        <dbReference type="ARBA" id="ARBA00022771"/>
    </source>
</evidence>